<sequence length="183" mass="20669">MKSPASSPERKNRNQKLGTVRFHCPQQATDPGVHPIPSQFPFHHIPMPPRLIVSHHHYTLLTSHTHRPPFIQNMPMSSSPAQRTAEVGDNICFTHTARRPSGLTPRELSTRFLGSSSHTLSRPCQHHHPCRRAQSCDDPSPVRRHDPRVVICLPPSQRLHTHLPTYLPAPKTLTRCTSNDSLL</sequence>
<reference evidence="2" key="1">
    <citation type="submission" date="2023-01" db="EMBL/GenBank/DDBJ databases">
        <title>Colletotrichum chrysophilum M932 genome sequence.</title>
        <authorList>
            <person name="Baroncelli R."/>
        </authorList>
    </citation>
    <scope>NUCLEOTIDE SEQUENCE</scope>
    <source>
        <strain evidence="2">M932</strain>
    </source>
</reference>
<dbReference type="EMBL" id="JAQOWY010000386">
    <property type="protein sequence ID" value="KAK1842938.1"/>
    <property type="molecule type" value="Genomic_DNA"/>
</dbReference>
<keyword evidence="3" id="KW-1185">Reference proteome</keyword>
<proteinExistence type="predicted"/>
<organism evidence="2 3">
    <name type="scientific">Colletotrichum chrysophilum</name>
    <dbReference type="NCBI Taxonomy" id="1836956"/>
    <lineage>
        <taxon>Eukaryota</taxon>
        <taxon>Fungi</taxon>
        <taxon>Dikarya</taxon>
        <taxon>Ascomycota</taxon>
        <taxon>Pezizomycotina</taxon>
        <taxon>Sordariomycetes</taxon>
        <taxon>Hypocreomycetidae</taxon>
        <taxon>Glomerellales</taxon>
        <taxon>Glomerellaceae</taxon>
        <taxon>Colletotrichum</taxon>
        <taxon>Colletotrichum gloeosporioides species complex</taxon>
    </lineage>
</organism>
<comment type="caution">
    <text evidence="2">The sequence shown here is derived from an EMBL/GenBank/DDBJ whole genome shotgun (WGS) entry which is preliminary data.</text>
</comment>
<dbReference type="AlphaFoldDB" id="A0AAD9A7I3"/>
<feature type="region of interest" description="Disordered" evidence="1">
    <location>
        <begin position="116"/>
        <end position="142"/>
    </location>
</feature>
<name>A0AAD9A7I3_9PEZI</name>
<evidence type="ECO:0000313" key="3">
    <source>
        <dbReference type="Proteomes" id="UP001243330"/>
    </source>
</evidence>
<accession>A0AAD9A7I3</accession>
<evidence type="ECO:0000256" key="1">
    <source>
        <dbReference type="SAM" id="MobiDB-lite"/>
    </source>
</evidence>
<dbReference type="Proteomes" id="UP001243330">
    <property type="component" value="Unassembled WGS sequence"/>
</dbReference>
<protein>
    <submittedName>
        <fullName evidence="2">Uncharacterized protein</fullName>
    </submittedName>
</protein>
<gene>
    <name evidence="2" type="ORF">CCHR01_14447</name>
</gene>
<evidence type="ECO:0000313" key="2">
    <source>
        <dbReference type="EMBL" id="KAK1842938.1"/>
    </source>
</evidence>